<sequence length="429" mass="49815">MVRRIKPQPIFKFAPFSKKQLQVLTWWRYPGTMNHKMLICDGSVRAGKTVTMSLSYVIWSMTNYSGQNFGMAGKTIGSFRRNVLSPLKRMLAGRHYQVLDHRTDNMIEIRKGGVTNFYYIFGGRDESSQDLVQGITTAGFFFDEVALQPESFVNQATARVSVDGGKYWFNCNPEGPYHWFKLNWLDDKSKDSLIIHFTMDDNPSLSDQIKRDLRSLYTGVFYRRYIEGLWVLAEGVVYSNWNQDTMTEHITDVHDYEDYYVSCDYGIQNPTVFLMFGQKGTTWHCLKMFYHSGRESQVEHDDAWYADRMDEFIGDIKTDIIIDPSASSFRRTLQNRGYSVRKANNDVVPGIRATQTAMNSGRLMFADNLKQMFAEFGSYIWDAKAAERGEDKVVKQHDHCMDALRYFVYMVIYKNVTAKMVQKPSWLRG</sequence>
<dbReference type="Proteomes" id="UP001597192">
    <property type="component" value="Unassembled WGS sequence"/>
</dbReference>
<protein>
    <submittedName>
        <fullName evidence="3">PBSX family phage terminase large subunit</fullName>
    </submittedName>
</protein>
<dbReference type="EMBL" id="JBHTOG010000003">
    <property type="protein sequence ID" value="MFD1431216.1"/>
    <property type="molecule type" value="Genomic_DNA"/>
</dbReference>
<dbReference type="Gene3D" id="3.40.50.300">
    <property type="entry name" value="P-loop containing nucleotide triphosphate hydrolases"/>
    <property type="match status" value="1"/>
</dbReference>
<dbReference type="RefSeq" id="WP_125697303.1">
    <property type="nucleotide sequence ID" value="NZ_JBHTOG010000003.1"/>
</dbReference>
<dbReference type="InterPro" id="IPR006437">
    <property type="entry name" value="Phage_terminase_lsu"/>
</dbReference>
<dbReference type="Pfam" id="PF03237">
    <property type="entry name" value="Terminase_6N"/>
    <property type="match status" value="1"/>
</dbReference>
<dbReference type="Gene3D" id="3.30.420.280">
    <property type="match status" value="1"/>
</dbReference>
<name>A0ABW4CNC7_9LACO</name>
<proteinExistence type="predicted"/>
<organism evidence="3 4">
    <name type="scientific">Lacticaseibacillus yichunensis</name>
    <dbReference type="NCBI Taxonomy" id="2486015"/>
    <lineage>
        <taxon>Bacteria</taxon>
        <taxon>Bacillati</taxon>
        <taxon>Bacillota</taxon>
        <taxon>Bacilli</taxon>
        <taxon>Lactobacillales</taxon>
        <taxon>Lactobacillaceae</taxon>
        <taxon>Lacticaseibacillus</taxon>
    </lineage>
</organism>
<dbReference type="InterPro" id="IPR027417">
    <property type="entry name" value="P-loop_NTPase"/>
</dbReference>
<feature type="domain" description="Terminase large subunit gp17-like C-terminal" evidence="2">
    <location>
        <begin position="326"/>
        <end position="409"/>
    </location>
</feature>
<evidence type="ECO:0000313" key="4">
    <source>
        <dbReference type="Proteomes" id="UP001597192"/>
    </source>
</evidence>
<dbReference type="NCBIfam" id="TIGR01547">
    <property type="entry name" value="phage_term_2"/>
    <property type="match status" value="1"/>
</dbReference>
<dbReference type="InterPro" id="IPR035421">
    <property type="entry name" value="Terminase_6C"/>
</dbReference>
<evidence type="ECO:0000259" key="2">
    <source>
        <dbReference type="Pfam" id="PF17289"/>
    </source>
</evidence>
<gene>
    <name evidence="3" type="ORF">ACFQ47_00645</name>
</gene>
<evidence type="ECO:0000256" key="1">
    <source>
        <dbReference type="ARBA" id="ARBA00022612"/>
    </source>
</evidence>
<keyword evidence="1" id="KW-1188">Viral release from host cell</keyword>
<dbReference type="Pfam" id="PF17289">
    <property type="entry name" value="Terminase_6C"/>
    <property type="match status" value="1"/>
</dbReference>
<keyword evidence="4" id="KW-1185">Reference proteome</keyword>
<comment type="caution">
    <text evidence="3">The sequence shown here is derived from an EMBL/GenBank/DDBJ whole genome shotgun (WGS) entry which is preliminary data.</text>
</comment>
<evidence type="ECO:0000313" key="3">
    <source>
        <dbReference type="EMBL" id="MFD1431216.1"/>
    </source>
</evidence>
<accession>A0ABW4CNC7</accession>
<reference evidence="4" key="1">
    <citation type="journal article" date="2019" name="Int. J. Syst. Evol. Microbiol.">
        <title>The Global Catalogue of Microorganisms (GCM) 10K type strain sequencing project: providing services to taxonomists for standard genome sequencing and annotation.</title>
        <authorList>
            <consortium name="The Broad Institute Genomics Platform"/>
            <consortium name="The Broad Institute Genome Sequencing Center for Infectious Disease"/>
            <person name="Wu L."/>
            <person name="Ma J."/>
        </authorList>
    </citation>
    <scope>NUCLEOTIDE SEQUENCE [LARGE SCALE GENOMIC DNA]</scope>
    <source>
        <strain evidence="4">CCM 8947</strain>
    </source>
</reference>